<evidence type="ECO:0000313" key="1">
    <source>
        <dbReference type="EMBL" id="MEX6500622.1"/>
    </source>
</evidence>
<reference evidence="1 2" key="1">
    <citation type="submission" date="2024-07" db="EMBL/GenBank/DDBJ databases">
        <authorList>
            <person name="Li M."/>
        </authorList>
    </citation>
    <scope>NUCLEOTIDE SEQUENCE [LARGE SCALE GENOMIC DNA]</scope>
    <source>
        <strain evidence="1 2">25A3E</strain>
    </source>
</reference>
<dbReference type="EMBL" id="JBFTEG010000001">
    <property type="protein sequence ID" value="MEX6500622.1"/>
    <property type="molecule type" value="Genomic_DNA"/>
</dbReference>
<name>A0ABV3YMT7_9PSED</name>
<organism evidence="1 2">
    <name type="scientific">Pseudomonas zhanjiangensis</name>
    <dbReference type="NCBI Taxonomy" id="3239015"/>
    <lineage>
        <taxon>Bacteria</taxon>
        <taxon>Pseudomonadati</taxon>
        <taxon>Pseudomonadota</taxon>
        <taxon>Gammaproteobacteria</taxon>
        <taxon>Pseudomonadales</taxon>
        <taxon>Pseudomonadaceae</taxon>
        <taxon>Pseudomonas</taxon>
    </lineage>
</organism>
<proteinExistence type="predicted"/>
<evidence type="ECO:0008006" key="3">
    <source>
        <dbReference type="Google" id="ProtNLM"/>
    </source>
</evidence>
<gene>
    <name evidence="1" type="ORF">AB5S05_00990</name>
</gene>
<comment type="caution">
    <text evidence="1">The sequence shown here is derived from an EMBL/GenBank/DDBJ whole genome shotgun (WGS) entry which is preliminary data.</text>
</comment>
<keyword evidence="2" id="KW-1185">Reference proteome</keyword>
<accession>A0ABV3YMT7</accession>
<protein>
    <recommendedName>
        <fullName evidence="3">CHAP domain-containing protein</fullName>
    </recommendedName>
</protein>
<evidence type="ECO:0000313" key="2">
    <source>
        <dbReference type="Proteomes" id="UP001560296"/>
    </source>
</evidence>
<dbReference type="Proteomes" id="UP001560296">
    <property type="component" value="Unassembled WGS sequence"/>
</dbReference>
<dbReference type="RefSeq" id="WP_369285533.1">
    <property type="nucleotide sequence ID" value="NZ_JBFTEG010000001.1"/>
</dbReference>
<sequence length="185" mass="19823">MPAAAVCDRLAQFEDFGFMWAPGQMTIATSFSPGGTAFTGEIMTTPISCYEIVLWAAHLSGVANNTVWNVIDDLFRANAQHNQPNNNSIQGALKRYYFNLLAPARAVGSYPSKGDLVLFSAAGIDYIAHVALATGNGYELLSLGHDGPVTAPAHGVALQVERLSINDVLTTNPLLTRVEFGTPPW</sequence>